<dbReference type="PANTHER" id="PTHR40254:SF1">
    <property type="entry name" value="BLR0577 PROTEIN"/>
    <property type="match status" value="1"/>
</dbReference>
<dbReference type="InterPro" id="IPR038732">
    <property type="entry name" value="HpyO/CreE_NAD-binding"/>
</dbReference>
<proteinExistence type="predicted"/>
<accession>A0A846R310</accession>
<dbReference type="Proteomes" id="UP000590442">
    <property type="component" value="Unassembled WGS sequence"/>
</dbReference>
<feature type="domain" description="FAD-dependent urate hydroxylase HpyO/Asp monooxygenase CreE-like FAD/NAD(P)-binding" evidence="1">
    <location>
        <begin position="9"/>
        <end position="177"/>
    </location>
</feature>
<keyword evidence="3" id="KW-1185">Reference proteome</keyword>
<reference evidence="2 3" key="1">
    <citation type="submission" date="2020-03" db="EMBL/GenBank/DDBJ databases">
        <title>Genomic Encyclopedia of Type Strains, Phase IV (KMG-IV): sequencing the most valuable type-strain genomes for metagenomic binning, comparative biology and taxonomic classification.</title>
        <authorList>
            <person name="Goeker M."/>
        </authorList>
    </citation>
    <scope>NUCLEOTIDE SEQUENCE [LARGE SCALE GENOMIC DNA]</scope>
    <source>
        <strain evidence="2 3">DSM 29762</strain>
    </source>
</reference>
<name>A0A846R310_9FLAO</name>
<evidence type="ECO:0000313" key="2">
    <source>
        <dbReference type="EMBL" id="NJB71754.1"/>
    </source>
</evidence>
<dbReference type="EMBL" id="JAATJJ010000001">
    <property type="protein sequence ID" value="NJB71754.1"/>
    <property type="molecule type" value="Genomic_DNA"/>
</dbReference>
<organism evidence="2 3">
    <name type="scientific">Saonia flava</name>
    <dbReference type="NCBI Taxonomy" id="523696"/>
    <lineage>
        <taxon>Bacteria</taxon>
        <taxon>Pseudomonadati</taxon>
        <taxon>Bacteroidota</taxon>
        <taxon>Flavobacteriia</taxon>
        <taxon>Flavobacteriales</taxon>
        <taxon>Flavobacteriaceae</taxon>
        <taxon>Saonia</taxon>
    </lineage>
</organism>
<dbReference type="RefSeq" id="WP_167963841.1">
    <property type="nucleotide sequence ID" value="NZ_JAATJJ010000001.1"/>
</dbReference>
<evidence type="ECO:0000313" key="3">
    <source>
        <dbReference type="Proteomes" id="UP000590442"/>
    </source>
</evidence>
<dbReference type="InterPro" id="IPR052189">
    <property type="entry name" value="L-asp_N-monooxygenase_NS-form"/>
</dbReference>
<evidence type="ECO:0000259" key="1">
    <source>
        <dbReference type="Pfam" id="PF13454"/>
    </source>
</evidence>
<comment type="caution">
    <text evidence="2">The sequence shown here is derived from an EMBL/GenBank/DDBJ whole genome shotgun (WGS) entry which is preliminary data.</text>
</comment>
<dbReference type="AlphaFoldDB" id="A0A846R310"/>
<gene>
    <name evidence="2" type="ORF">GGR42_002216</name>
</gene>
<sequence>MANKRKVGIIGIGPRGGWAMENLVIELNKRNSLMQIHLLLFEETGKFGNGQVYDTNQIQSNWINISERILLLDERKAIVLTDIIVPSFPSYHQWAAKDFEVLSKDQADTYPPRAKIGNYLQQRFQSFVYPLIKINMVSLFQEHVEEVTIVNQNKISIKTDLNTYKEIDEVLLTIGHQTTKLSKQLVKWDNYSAHNENIKLFKAPYPITEFLNDDELTHESVVGIRGFGLAMIDVARAIANKFGNFIPQDEFTKVCTFESNHSKTPLLVPFSLNGMPPAPKPLNPFIDEWFEPTDEQISKFEYKIGNSSAQKKAANPNFLISAFTPIAAKIYAGLAKSYCKGEFSIHEIEKVIEEWLQNNDFEHPTIIPQIQSTKKTMQDFVNMAIGRKDISLDYCIGQVWRYCQPSIYEKLSFNKCSEQVFAEIIELDESIKRYSYGPPVESIQQLLALVDTGIIDLGMLNNPEFELTNEGWLFKLNGKTQIADFMINSVLDAPKIQDVNSSIVKKMLSNNLIEPIHDDLGVATDENGYVASNIKSNDVPIALLGRLAKGTIIGVDAILECFGERPQKWAVEATNRHSYWLKQTKNGTI</sequence>
<protein>
    <recommendedName>
        <fullName evidence="1">FAD-dependent urate hydroxylase HpyO/Asp monooxygenase CreE-like FAD/NAD(P)-binding domain-containing protein</fullName>
    </recommendedName>
</protein>
<dbReference type="PANTHER" id="PTHR40254">
    <property type="entry name" value="BLR0577 PROTEIN"/>
    <property type="match status" value="1"/>
</dbReference>
<dbReference type="Pfam" id="PF13454">
    <property type="entry name" value="NAD_binding_9"/>
    <property type="match status" value="1"/>
</dbReference>